<dbReference type="EMBL" id="BLAY01000169">
    <property type="protein sequence ID" value="GET42553.1"/>
    <property type="molecule type" value="Genomic_DNA"/>
</dbReference>
<organism evidence="3 4">
    <name type="scientific">Microseira wollei NIES-4236</name>
    <dbReference type="NCBI Taxonomy" id="2530354"/>
    <lineage>
        <taxon>Bacteria</taxon>
        <taxon>Bacillati</taxon>
        <taxon>Cyanobacteriota</taxon>
        <taxon>Cyanophyceae</taxon>
        <taxon>Oscillatoriophycideae</taxon>
        <taxon>Aerosakkonematales</taxon>
        <taxon>Aerosakkonemataceae</taxon>
        <taxon>Microseira</taxon>
    </lineage>
</organism>
<dbReference type="RefSeq" id="WP_226590277.1">
    <property type="nucleotide sequence ID" value="NZ_BLAY01000169.1"/>
</dbReference>
<keyword evidence="1" id="KW-0472">Membrane</keyword>
<evidence type="ECO:0000313" key="3">
    <source>
        <dbReference type="EMBL" id="GET42553.1"/>
    </source>
</evidence>
<keyword evidence="1" id="KW-1133">Transmembrane helix</keyword>
<dbReference type="AlphaFoldDB" id="A0AAV3XLR8"/>
<sequence>MSKTVKNLSTLTTALVLFGLSGSAIAAFVPYLFAGSETPNFAVFFVVGMAIILLTAILFGYIDRLGMGFGKTTIVLATGYNALIAAVKLWLAPAALYQIQISNNALFLFPFIGVAILLLYLVVFKVIYQIFKRRLQWSNGELRAQSSALRVALSIFAVVFISIVTIFLGFVLFVVAGLDYLGIFATSIGFVIIVALVLAAILAATTFDQVEKRAFELGQATLLANFFWLGCILIALYHAMWLIFLLTLFSIWPLRTYSPK</sequence>
<feature type="transmembrane region" description="Helical" evidence="1">
    <location>
        <begin position="105"/>
        <end position="128"/>
    </location>
</feature>
<feature type="transmembrane region" description="Helical" evidence="1">
    <location>
        <begin position="74"/>
        <end position="99"/>
    </location>
</feature>
<protein>
    <recommendedName>
        <fullName evidence="5">DUF996 domain-containing protein</fullName>
    </recommendedName>
</protein>
<comment type="caution">
    <text evidence="3">The sequence shown here is derived from an EMBL/GenBank/DDBJ whole genome shotgun (WGS) entry which is preliminary data.</text>
</comment>
<feature type="transmembrane region" description="Helical" evidence="1">
    <location>
        <begin position="181"/>
        <end position="205"/>
    </location>
</feature>
<reference evidence="3" key="1">
    <citation type="submission" date="2019-10" db="EMBL/GenBank/DDBJ databases">
        <title>Draft genome sequece of Microseira wollei NIES-4236.</title>
        <authorList>
            <person name="Yamaguchi H."/>
            <person name="Suzuki S."/>
            <person name="Kawachi M."/>
        </authorList>
    </citation>
    <scope>NUCLEOTIDE SEQUENCE</scope>
    <source>
        <strain evidence="3">NIES-4236</strain>
    </source>
</reference>
<feature type="signal peptide" evidence="2">
    <location>
        <begin position="1"/>
        <end position="26"/>
    </location>
</feature>
<evidence type="ECO:0008006" key="5">
    <source>
        <dbReference type="Google" id="ProtNLM"/>
    </source>
</evidence>
<keyword evidence="4" id="KW-1185">Reference proteome</keyword>
<dbReference type="Proteomes" id="UP001050975">
    <property type="component" value="Unassembled WGS sequence"/>
</dbReference>
<feature type="chain" id="PRO_5043898636" description="DUF996 domain-containing protein" evidence="2">
    <location>
        <begin position="27"/>
        <end position="260"/>
    </location>
</feature>
<accession>A0AAV3XLR8</accession>
<keyword evidence="1" id="KW-0812">Transmembrane</keyword>
<gene>
    <name evidence="3" type="ORF">MiSe_73710</name>
</gene>
<proteinExistence type="predicted"/>
<feature type="transmembrane region" description="Helical" evidence="1">
    <location>
        <begin position="226"/>
        <end position="252"/>
    </location>
</feature>
<feature type="transmembrane region" description="Helical" evidence="1">
    <location>
        <begin position="42"/>
        <end position="62"/>
    </location>
</feature>
<name>A0AAV3XLR8_9CYAN</name>
<evidence type="ECO:0000313" key="4">
    <source>
        <dbReference type="Proteomes" id="UP001050975"/>
    </source>
</evidence>
<evidence type="ECO:0000256" key="2">
    <source>
        <dbReference type="SAM" id="SignalP"/>
    </source>
</evidence>
<feature type="transmembrane region" description="Helical" evidence="1">
    <location>
        <begin position="149"/>
        <end position="175"/>
    </location>
</feature>
<keyword evidence="2" id="KW-0732">Signal</keyword>
<evidence type="ECO:0000256" key="1">
    <source>
        <dbReference type="SAM" id="Phobius"/>
    </source>
</evidence>